<feature type="compositionally biased region" description="Basic residues" evidence="1">
    <location>
        <begin position="162"/>
        <end position="171"/>
    </location>
</feature>
<proteinExistence type="predicted"/>
<dbReference type="EMBL" id="JBBWRZ010000012">
    <property type="protein sequence ID" value="KAK8224583.1"/>
    <property type="molecule type" value="Genomic_DNA"/>
</dbReference>
<evidence type="ECO:0000256" key="1">
    <source>
        <dbReference type="SAM" id="MobiDB-lite"/>
    </source>
</evidence>
<evidence type="ECO:0000313" key="2">
    <source>
        <dbReference type="EMBL" id="KAK8224583.1"/>
    </source>
</evidence>
<dbReference type="Proteomes" id="UP001492380">
    <property type="component" value="Unassembled WGS sequence"/>
</dbReference>
<feature type="region of interest" description="Disordered" evidence="1">
    <location>
        <begin position="158"/>
        <end position="204"/>
    </location>
</feature>
<evidence type="ECO:0000313" key="3">
    <source>
        <dbReference type="Proteomes" id="UP001492380"/>
    </source>
</evidence>
<feature type="compositionally biased region" description="Polar residues" evidence="1">
    <location>
        <begin position="180"/>
        <end position="196"/>
    </location>
</feature>
<organism evidence="2 3">
    <name type="scientific">Phyllosticta capitalensis</name>
    <dbReference type="NCBI Taxonomy" id="121624"/>
    <lineage>
        <taxon>Eukaryota</taxon>
        <taxon>Fungi</taxon>
        <taxon>Dikarya</taxon>
        <taxon>Ascomycota</taxon>
        <taxon>Pezizomycotina</taxon>
        <taxon>Dothideomycetes</taxon>
        <taxon>Dothideomycetes incertae sedis</taxon>
        <taxon>Botryosphaeriales</taxon>
        <taxon>Phyllostictaceae</taxon>
        <taxon>Phyllosticta</taxon>
    </lineage>
</organism>
<reference evidence="2 3" key="1">
    <citation type="submission" date="2024-04" db="EMBL/GenBank/DDBJ databases">
        <title>Phyllosticta paracitricarpa is synonymous to the EU quarantine fungus P. citricarpa based on phylogenomic analyses.</title>
        <authorList>
            <consortium name="Lawrence Berkeley National Laboratory"/>
            <person name="Van Ingen-Buijs V.A."/>
            <person name="Van Westerhoven A.C."/>
            <person name="Haridas S."/>
            <person name="Skiadas P."/>
            <person name="Martin F."/>
            <person name="Groenewald J.Z."/>
            <person name="Crous P.W."/>
            <person name="Seidl M.F."/>
        </authorList>
    </citation>
    <scope>NUCLEOTIDE SEQUENCE [LARGE SCALE GENOMIC DNA]</scope>
    <source>
        <strain evidence="2 3">CBS 123374</strain>
    </source>
</reference>
<protein>
    <submittedName>
        <fullName evidence="2">Uncharacterized protein</fullName>
    </submittedName>
</protein>
<keyword evidence="3" id="KW-1185">Reference proteome</keyword>
<comment type="caution">
    <text evidence="2">The sequence shown here is derived from an EMBL/GenBank/DDBJ whole genome shotgun (WGS) entry which is preliminary data.</text>
</comment>
<name>A0ABR1YAW9_9PEZI</name>
<sequence>MPQTLELGQLCLSIPKAKLQLTSETTITASPSSPNLASTLAERSAWVRRGQGLHLALDVRLDGAPLDCEQSHQLANSICDAALWKHLQLRATLPVPQHDAREESNSIRINLAHLDVDARQEKSRHRISSGAFIADIQPPEGVHQISLEQVKLNVDISPLRASPRRKIRRTKNPQPRRDNSTGPTGHGHSQVNNLDGTSDADFEDYTCMDSPDEAELEFELVSDNDSMILDLPEECMIVDPVESGGCDRNVQTSKAVRVDSGISMECQGEGVAQNIGALSTGTIASLVNIALYYSICDKAPKQKGGVKVKSDNMKMKLASIAPALWSPGFLKTISERAPFVSTISHTLSGPLLMNARSSVLREKLARLHNTSYTGLSTGDATPSCRSSLYDSMSVNIWNLVQRELYDPGAARRLWPLESNHSKDAAALTQDDDDLLQELWADSHEIVAGNEDEDYGFEDMDEYVDLEDDAFLGVETDSEDDEFDLLHEPDFSDDVIVDSAYARFMPLQATFATVEHETNFSGMLQDWPSDFDDMFEHEELGDSF</sequence>
<gene>
    <name evidence="2" type="ORF">HDK90DRAFT_85663</name>
</gene>
<accession>A0ABR1YAW9</accession>